<dbReference type="GO" id="GO:0006606">
    <property type="term" value="P:protein import into nucleus"/>
    <property type="evidence" value="ECO:0007669"/>
    <property type="project" value="InterPro"/>
</dbReference>
<dbReference type="FunFam" id="1.25.10.10:FF:000027">
    <property type="entry name" value="Importin subunit beta-1"/>
    <property type="match status" value="1"/>
</dbReference>
<accession>A0A0K2T069</accession>
<evidence type="ECO:0000256" key="1">
    <source>
        <dbReference type="ARBA" id="ARBA00004123"/>
    </source>
</evidence>
<evidence type="ECO:0000256" key="8">
    <source>
        <dbReference type="ARBA" id="ARBA00023242"/>
    </source>
</evidence>
<dbReference type="InterPro" id="IPR040122">
    <property type="entry name" value="Importin_beta"/>
</dbReference>
<feature type="domain" description="Importin subunit beta-1/Transportin-1-like TPR repeats" evidence="10">
    <location>
        <begin position="233"/>
        <end position="633"/>
    </location>
</feature>
<dbReference type="EMBL" id="HACA01001505">
    <property type="protein sequence ID" value="CDW18866.1"/>
    <property type="molecule type" value="Transcribed_RNA"/>
</dbReference>
<keyword evidence="4" id="KW-0813">Transport</keyword>
<keyword evidence="6" id="KW-0677">Repeat</keyword>
<evidence type="ECO:0000256" key="4">
    <source>
        <dbReference type="ARBA" id="ARBA00022448"/>
    </source>
</evidence>
<keyword evidence="7" id="KW-0653">Protein transport</keyword>
<evidence type="ECO:0000256" key="6">
    <source>
        <dbReference type="ARBA" id="ARBA00022737"/>
    </source>
</evidence>
<dbReference type="OrthoDB" id="10263328at2759"/>
<dbReference type="Gene3D" id="1.25.10.10">
    <property type="entry name" value="Leucine-rich Repeat Variant"/>
    <property type="match status" value="1"/>
</dbReference>
<name>A0A0K2T069_LEPSM</name>
<reference evidence="11" key="1">
    <citation type="submission" date="2014-05" db="EMBL/GenBank/DDBJ databases">
        <authorList>
            <person name="Chronopoulou M."/>
        </authorList>
    </citation>
    <scope>NUCLEOTIDE SEQUENCE</scope>
    <source>
        <tissue evidence="11">Whole organism</tissue>
    </source>
</reference>
<evidence type="ECO:0000256" key="9">
    <source>
        <dbReference type="PROSITE-ProRule" id="PRU00103"/>
    </source>
</evidence>
<proteinExistence type="inferred from homology"/>
<dbReference type="InterPro" id="IPR021133">
    <property type="entry name" value="HEAT_type_2"/>
</dbReference>
<comment type="subcellular location">
    <subcellularLocation>
        <location evidence="2">Cytoplasm</location>
    </subcellularLocation>
    <subcellularLocation>
        <location evidence="1">Nucleus</location>
    </subcellularLocation>
</comment>
<evidence type="ECO:0000259" key="10">
    <source>
        <dbReference type="Pfam" id="PF25574"/>
    </source>
</evidence>
<organism evidence="11">
    <name type="scientific">Lepeophtheirus salmonis</name>
    <name type="common">Salmon louse</name>
    <name type="synonym">Caligus salmonis</name>
    <dbReference type="NCBI Taxonomy" id="72036"/>
    <lineage>
        <taxon>Eukaryota</taxon>
        <taxon>Metazoa</taxon>
        <taxon>Ecdysozoa</taxon>
        <taxon>Arthropoda</taxon>
        <taxon>Crustacea</taxon>
        <taxon>Multicrustacea</taxon>
        <taxon>Hexanauplia</taxon>
        <taxon>Copepoda</taxon>
        <taxon>Siphonostomatoida</taxon>
        <taxon>Caligidae</taxon>
        <taxon>Lepeophtheirus</taxon>
    </lineage>
</organism>
<dbReference type="InterPro" id="IPR011989">
    <property type="entry name" value="ARM-like"/>
</dbReference>
<protein>
    <submittedName>
        <fullName evidence="11">Importin subunit beta1like [Nasonia vitripennis]</fullName>
    </submittedName>
</protein>
<dbReference type="SMART" id="SM00185">
    <property type="entry name" value="ARM"/>
    <property type="match status" value="2"/>
</dbReference>
<dbReference type="PROSITE" id="PS50077">
    <property type="entry name" value="HEAT_REPEAT"/>
    <property type="match status" value="1"/>
</dbReference>
<dbReference type="AlphaFoldDB" id="A0A0K2T069"/>
<evidence type="ECO:0000256" key="7">
    <source>
        <dbReference type="ARBA" id="ARBA00022927"/>
    </source>
</evidence>
<evidence type="ECO:0000256" key="3">
    <source>
        <dbReference type="ARBA" id="ARBA00010907"/>
    </source>
</evidence>
<dbReference type="Pfam" id="PF13513">
    <property type="entry name" value="HEAT_EZ"/>
    <property type="match status" value="1"/>
</dbReference>
<dbReference type="PANTHER" id="PTHR10527">
    <property type="entry name" value="IMPORTIN BETA"/>
    <property type="match status" value="1"/>
</dbReference>
<evidence type="ECO:0000256" key="5">
    <source>
        <dbReference type="ARBA" id="ARBA00022490"/>
    </source>
</evidence>
<dbReference type="Pfam" id="PF25574">
    <property type="entry name" value="TPR_IMB1"/>
    <property type="match status" value="1"/>
</dbReference>
<dbReference type="GO" id="GO:0005737">
    <property type="term" value="C:cytoplasm"/>
    <property type="evidence" value="ECO:0007669"/>
    <property type="project" value="UniProtKB-SubCell"/>
</dbReference>
<keyword evidence="8" id="KW-0539">Nucleus</keyword>
<comment type="similarity">
    <text evidence="3">Belongs to the importin beta family. Importin beta-1 subfamily.</text>
</comment>
<dbReference type="SUPFAM" id="SSF48371">
    <property type="entry name" value="ARM repeat"/>
    <property type="match status" value="1"/>
</dbReference>
<evidence type="ECO:0000313" key="11">
    <source>
        <dbReference type="EMBL" id="CDW18866.1"/>
    </source>
</evidence>
<evidence type="ECO:0000256" key="2">
    <source>
        <dbReference type="ARBA" id="ARBA00004496"/>
    </source>
</evidence>
<dbReference type="InterPro" id="IPR000225">
    <property type="entry name" value="Armadillo"/>
</dbReference>
<sequence>MQVVCEATQATDLRVKVAALEVLVKIMSHYYQYMEAYMGPALFAITLEAMKSDCDEVALQGIEFWSNVCDEEVDLQIEAADAQEIGRPPEHVSRYYAKGALQFIVPILMETLVKQEDYDDEDDWKPCKAAGVCLMLLASCCEDDIVIHVLSFVKDNIKHVDWRRRDAALMAFGSILEGPDASKLKPIVDQAMPMLMELMKDSVVIVKDTAAWAIGRVCELIPQSATNPTYLQPLLEALVSGLSAEPRVSANVCWAFTSLSEAAYEAAQGSLENPSDTPETYCLSPYFDHIIQKLLETTDRADAGTGNLRSAAYEALMEMVKNSPKDCYLSVQNTILIILERLQQVLQLESRIQSPTDRLQYYDLQSLLCATMQSVLRKMESPHASQIADPIMTSLLHMFQSSVANKTGGVQEDALMAVSTLVGVIGEGFHKYMESFKPYLLIGLKNVAEYQVCHDAVGLVGDICRALGSNVTPYCDEIMTILLENLSNNRVNRIVKPQIFCVFGDIALALGPDFKKYLDIVFRTLVEASQVRVDKVDIDMMEYLNELREGCLDACTGIIQGLKGNGPTNSPDLALIHPHVQFMVQFITTIGQDSEHSDGTICSSAGLIGDICAAFGPTVYPMLDTKVIEDILIEGRRSRVNKTKTISFWATKEMKRLKNDVSTS</sequence>
<dbReference type="InterPro" id="IPR016024">
    <property type="entry name" value="ARM-type_fold"/>
</dbReference>
<feature type="repeat" description="HEAT" evidence="9">
    <location>
        <begin position="191"/>
        <end position="229"/>
    </location>
</feature>
<keyword evidence="5" id="KW-0963">Cytoplasm</keyword>
<dbReference type="InterPro" id="IPR058584">
    <property type="entry name" value="IMB1_TNPO1-like_TPR"/>
</dbReference>